<dbReference type="OrthoDB" id="419711at2759"/>
<keyword evidence="1" id="KW-0812">Transmembrane</keyword>
<feature type="transmembrane region" description="Helical" evidence="1">
    <location>
        <begin position="291"/>
        <end position="310"/>
    </location>
</feature>
<feature type="transmembrane region" description="Helical" evidence="1">
    <location>
        <begin position="18"/>
        <end position="41"/>
    </location>
</feature>
<dbReference type="GO" id="GO:0016020">
    <property type="term" value="C:membrane"/>
    <property type="evidence" value="ECO:0007669"/>
    <property type="project" value="TreeGrafter"/>
</dbReference>
<protein>
    <submittedName>
        <fullName evidence="2">Uncharacterized protein</fullName>
    </submittedName>
</protein>
<dbReference type="Proteomes" id="UP000467841">
    <property type="component" value="Unassembled WGS sequence"/>
</dbReference>
<dbReference type="PANTHER" id="PTHR12242">
    <property type="entry name" value="OS02G0130600 PROTEIN-RELATED"/>
    <property type="match status" value="1"/>
</dbReference>
<dbReference type="EMBL" id="CACVBM020001351">
    <property type="protein sequence ID" value="CAA7046608.1"/>
    <property type="molecule type" value="Genomic_DNA"/>
</dbReference>
<gene>
    <name evidence="2" type="ORF">MERR_LOCUS33843</name>
</gene>
<evidence type="ECO:0000256" key="1">
    <source>
        <dbReference type="SAM" id="Phobius"/>
    </source>
</evidence>
<feature type="transmembrane region" description="Helical" evidence="1">
    <location>
        <begin position="187"/>
        <end position="209"/>
    </location>
</feature>
<proteinExistence type="predicted"/>
<feature type="transmembrane region" description="Helical" evidence="1">
    <location>
        <begin position="117"/>
        <end position="138"/>
    </location>
</feature>
<keyword evidence="3" id="KW-1185">Reference proteome</keyword>
<name>A0A6D2K1Y0_9BRAS</name>
<organism evidence="2 3">
    <name type="scientific">Microthlaspi erraticum</name>
    <dbReference type="NCBI Taxonomy" id="1685480"/>
    <lineage>
        <taxon>Eukaryota</taxon>
        <taxon>Viridiplantae</taxon>
        <taxon>Streptophyta</taxon>
        <taxon>Embryophyta</taxon>
        <taxon>Tracheophyta</taxon>
        <taxon>Spermatophyta</taxon>
        <taxon>Magnoliopsida</taxon>
        <taxon>eudicotyledons</taxon>
        <taxon>Gunneridae</taxon>
        <taxon>Pentapetalae</taxon>
        <taxon>rosids</taxon>
        <taxon>malvids</taxon>
        <taxon>Brassicales</taxon>
        <taxon>Brassicaceae</taxon>
        <taxon>Coluteocarpeae</taxon>
        <taxon>Microthlaspi</taxon>
    </lineage>
</organism>
<comment type="caution">
    <text evidence="2">The sequence shown here is derived from an EMBL/GenBank/DDBJ whole genome shotgun (WGS) entry which is preliminary data.</text>
</comment>
<keyword evidence="1" id="KW-0472">Membrane</keyword>
<evidence type="ECO:0000313" key="2">
    <source>
        <dbReference type="EMBL" id="CAA7046608.1"/>
    </source>
</evidence>
<keyword evidence="1" id="KW-1133">Transmembrane helix</keyword>
<feature type="transmembrane region" description="Helical" evidence="1">
    <location>
        <begin position="254"/>
        <end position="279"/>
    </location>
</feature>
<dbReference type="PANTHER" id="PTHR12242:SF29">
    <property type="entry name" value="TRANSMEMBRANE PROTEIN"/>
    <property type="match status" value="1"/>
</dbReference>
<sequence>MKFQSVDGFTSLDYWLNWRVFLCAVWVLSPMIVSLFVLWKFEDSSVKTQRRNGNDVGDSERNDNNLCIDDAWRPSLRQIHPAWLLGFRILAFCFLLASNIVRLAYRGWRIYYYYTQWTFSLIAIYFGMGSLLSVYGCFQYKKEMSKRVTFDQVGNDAENGFRSPLINGENEKRKTSDSKMLRSCVHFFQIIFQMSAGAAVLTDSIYWIVIFPFLSLQDYEMSFMTVNLHTSNLVLLLCDTTLNRLRFPLFRFSYFILWTGFFVIFQWILHVFVSVGWPYPFLDLSMRMAPLWYLLVALLHLPSYGFYAIFVKIKQKLTT</sequence>
<evidence type="ECO:0000313" key="3">
    <source>
        <dbReference type="Proteomes" id="UP000467841"/>
    </source>
</evidence>
<feature type="transmembrane region" description="Helical" evidence="1">
    <location>
        <begin position="82"/>
        <end position="105"/>
    </location>
</feature>
<accession>A0A6D2K1Y0</accession>
<reference evidence="2" key="1">
    <citation type="submission" date="2020-01" db="EMBL/GenBank/DDBJ databases">
        <authorList>
            <person name="Mishra B."/>
        </authorList>
    </citation>
    <scope>NUCLEOTIDE SEQUENCE [LARGE SCALE GENOMIC DNA]</scope>
</reference>
<feature type="transmembrane region" description="Helical" evidence="1">
    <location>
        <begin position="221"/>
        <end position="242"/>
    </location>
</feature>
<dbReference type="AlphaFoldDB" id="A0A6D2K1Y0"/>